<keyword evidence="2" id="KW-0812">Transmembrane</keyword>
<sequence length="90" mass="9619">MQEDRLGSALDTDERRGPPPSISTPVLLLVLMTFAGLFLVASLVFQPGHEALRFLFMALTLAPPSCMAGGCCGILAGADIFTCPCSTRWF</sequence>
<dbReference type="Proteomes" id="UP000536909">
    <property type="component" value="Unassembled WGS sequence"/>
</dbReference>
<keyword evidence="2" id="KW-1133">Transmembrane helix</keyword>
<evidence type="ECO:0000256" key="2">
    <source>
        <dbReference type="SAM" id="Phobius"/>
    </source>
</evidence>
<evidence type="ECO:0000313" key="4">
    <source>
        <dbReference type="Proteomes" id="UP000536909"/>
    </source>
</evidence>
<proteinExistence type="predicted"/>
<comment type="caution">
    <text evidence="3">The sequence shown here is derived from an EMBL/GenBank/DDBJ whole genome shotgun (WGS) entry which is preliminary data.</text>
</comment>
<keyword evidence="2" id="KW-0472">Membrane</keyword>
<evidence type="ECO:0000313" key="3">
    <source>
        <dbReference type="EMBL" id="MBB5295965.1"/>
    </source>
</evidence>
<reference evidence="3 4" key="1">
    <citation type="submission" date="2020-08" db="EMBL/GenBank/DDBJ databases">
        <title>Genomic Encyclopedia of Type Strains, Phase IV (KMG-IV): sequencing the most valuable type-strain genomes for metagenomic binning, comparative biology and taxonomic classification.</title>
        <authorList>
            <person name="Goeker M."/>
        </authorList>
    </citation>
    <scope>NUCLEOTIDE SEQUENCE [LARGE SCALE GENOMIC DNA]</scope>
    <source>
        <strain evidence="3 4">DSM 105434</strain>
    </source>
</reference>
<dbReference type="EMBL" id="JACHFV010000009">
    <property type="protein sequence ID" value="MBB5295965.1"/>
    <property type="molecule type" value="Genomic_DNA"/>
</dbReference>
<feature type="transmembrane region" description="Helical" evidence="2">
    <location>
        <begin position="54"/>
        <end position="78"/>
    </location>
</feature>
<accession>A0ABR6MVJ9</accession>
<protein>
    <submittedName>
        <fullName evidence="3">Uncharacterized protein</fullName>
    </submittedName>
</protein>
<keyword evidence="4" id="KW-1185">Reference proteome</keyword>
<gene>
    <name evidence="3" type="ORF">HNQ10_002804</name>
</gene>
<evidence type="ECO:0000256" key="1">
    <source>
        <dbReference type="SAM" id="MobiDB-lite"/>
    </source>
</evidence>
<name>A0ABR6MVJ9_9DEIO</name>
<feature type="region of interest" description="Disordered" evidence="1">
    <location>
        <begin position="1"/>
        <end position="21"/>
    </location>
</feature>
<organism evidence="3 4">
    <name type="scientific">Deinococcus metallilatus</name>
    <dbReference type="NCBI Taxonomy" id="1211322"/>
    <lineage>
        <taxon>Bacteria</taxon>
        <taxon>Thermotogati</taxon>
        <taxon>Deinococcota</taxon>
        <taxon>Deinococci</taxon>
        <taxon>Deinococcales</taxon>
        <taxon>Deinococcaceae</taxon>
        <taxon>Deinococcus</taxon>
    </lineage>
</organism>
<feature type="transmembrane region" description="Helical" evidence="2">
    <location>
        <begin position="26"/>
        <end position="45"/>
    </location>
</feature>
<feature type="compositionally biased region" description="Basic and acidic residues" evidence="1">
    <location>
        <begin position="1"/>
        <end position="17"/>
    </location>
</feature>